<evidence type="ECO:0000313" key="6">
    <source>
        <dbReference type="Proteomes" id="UP000290289"/>
    </source>
</evidence>
<dbReference type="EMBL" id="RDQH01000337">
    <property type="protein sequence ID" value="RXH83387.1"/>
    <property type="molecule type" value="Genomic_DNA"/>
</dbReference>
<name>A0A498IMW8_MALDO</name>
<evidence type="ECO:0000313" key="5">
    <source>
        <dbReference type="EMBL" id="RXH83387.1"/>
    </source>
</evidence>
<dbReference type="SUPFAM" id="SSF51905">
    <property type="entry name" value="FAD/NAD(P)-binding domain"/>
    <property type="match status" value="1"/>
</dbReference>
<dbReference type="GO" id="GO:0016117">
    <property type="term" value="P:carotenoid biosynthetic process"/>
    <property type="evidence" value="ECO:0007669"/>
    <property type="project" value="InterPro"/>
</dbReference>
<dbReference type="AlphaFoldDB" id="A0A498IMW8"/>
<dbReference type="Pfam" id="PF05834">
    <property type="entry name" value="Lycopene_cycl"/>
    <property type="match status" value="1"/>
</dbReference>
<comment type="caution">
    <text evidence="5">The sequence shown here is derived from an EMBL/GenBank/DDBJ whole genome shotgun (WGS) entry which is preliminary data.</text>
</comment>
<evidence type="ECO:0000256" key="2">
    <source>
        <dbReference type="ARBA" id="ARBA00006599"/>
    </source>
</evidence>
<dbReference type="PANTHER" id="PTHR39757:SF9">
    <property type="entry name" value="CAPSANTHIN_CAPSORUBIN SYNTHASE, CHROMOPLAST PROTEIN"/>
    <property type="match status" value="1"/>
</dbReference>
<keyword evidence="3" id="KW-0413">Isomerase</keyword>
<comment type="similarity">
    <text evidence="2">Belongs to the lycopene cyclase family.</text>
</comment>
<evidence type="ECO:0000256" key="4">
    <source>
        <dbReference type="SAM" id="MobiDB-lite"/>
    </source>
</evidence>
<protein>
    <recommendedName>
        <fullName evidence="7">Lycopene beta-cyclase</fullName>
    </recommendedName>
</protein>
<dbReference type="GO" id="GO:0016860">
    <property type="term" value="F:intramolecular oxidoreductase activity"/>
    <property type="evidence" value="ECO:0007669"/>
    <property type="project" value="UniProtKB-ARBA"/>
</dbReference>
<dbReference type="InterPro" id="IPR036188">
    <property type="entry name" value="FAD/NAD-bd_sf"/>
</dbReference>
<proteinExistence type="inferred from homology"/>
<dbReference type="Gene3D" id="3.50.50.60">
    <property type="entry name" value="FAD/NAD(P)-binding domain"/>
    <property type="match status" value="1"/>
</dbReference>
<dbReference type="InterPro" id="IPR010108">
    <property type="entry name" value="Lycopene_cyclase_b/e"/>
</dbReference>
<dbReference type="GO" id="GO:0016705">
    <property type="term" value="F:oxidoreductase activity, acting on paired donors, with incorporation or reduction of molecular oxygen"/>
    <property type="evidence" value="ECO:0007669"/>
    <property type="project" value="InterPro"/>
</dbReference>
<dbReference type="STRING" id="3750.A0A498IMW8"/>
<reference evidence="5 6" key="1">
    <citation type="submission" date="2018-10" db="EMBL/GenBank/DDBJ databases">
        <title>A high-quality apple genome assembly.</title>
        <authorList>
            <person name="Hu J."/>
        </authorList>
    </citation>
    <scope>NUCLEOTIDE SEQUENCE [LARGE SCALE GENOMIC DNA]</scope>
    <source>
        <strain evidence="6">cv. HFTH1</strain>
        <tissue evidence="5">Young leaf</tissue>
    </source>
</reference>
<keyword evidence="6" id="KW-1185">Reference proteome</keyword>
<feature type="compositionally biased region" description="Polar residues" evidence="4">
    <location>
        <begin position="16"/>
        <end position="25"/>
    </location>
</feature>
<dbReference type="NCBIfam" id="TIGR01790">
    <property type="entry name" value="carotene-cycl"/>
    <property type="match status" value="1"/>
</dbReference>
<dbReference type="PANTHER" id="PTHR39757">
    <property type="match status" value="1"/>
</dbReference>
<accession>A0A498IMW8</accession>
<sequence length="309" mass="35479">MATLLWPFPPPPAAAKTSQFLHSSTPPLPFPKTHHPSSRKSLSEFHSSRFGNFLDLKPEAKPESLHFDLHQFDPSTRSRLDVIIIGTGPAGLRLAEQVSRYDIKVCSVDPSPLSMWPNNYGVWVDEFESLNLESCFDKTWPMASVHVNDSQTKYLDRPYGRVSRKKLKTLLLERCLSNGVQFHKAKVWKIEHEEFESSILCDDENEFKASLIVDASGFASSFIENHGYQIAHGILAEVEEHPFDLDKMLLMDWRDSHLDNEPYLRTSNSRFPTFLYAMPFDSNLVFLEETSLVSRPVLSYMEIKKRMEI</sequence>
<evidence type="ECO:0008006" key="7">
    <source>
        <dbReference type="Google" id="ProtNLM"/>
    </source>
</evidence>
<organism evidence="5 6">
    <name type="scientific">Malus domestica</name>
    <name type="common">Apple</name>
    <name type="synonym">Pyrus malus</name>
    <dbReference type="NCBI Taxonomy" id="3750"/>
    <lineage>
        <taxon>Eukaryota</taxon>
        <taxon>Viridiplantae</taxon>
        <taxon>Streptophyta</taxon>
        <taxon>Embryophyta</taxon>
        <taxon>Tracheophyta</taxon>
        <taxon>Spermatophyta</taxon>
        <taxon>Magnoliopsida</taxon>
        <taxon>eudicotyledons</taxon>
        <taxon>Gunneridae</taxon>
        <taxon>Pentapetalae</taxon>
        <taxon>rosids</taxon>
        <taxon>fabids</taxon>
        <taxon>Rosales</taxon>
        <taxon>Rosaceae</taxon>
        <taxon>Amygdaloideae</taxon>
        <taxon>Maleae</taxon>
        <taxon>Malus</taxon>
    </lineage>
</organism>
<gene>
    <name evidence="5" type="ORF">DVH24_005640</name>
</gene>
<dbReference type="Proteomes" id="UP000290289">
    <property type="component" value="Chromosome 11"/>
</dbReference>
<comment type="pathway">
    <text evidence="1">Carotenoid biosynthesis.</text>
</comment>
<evidence type="ECO:0000256" key="3">
    <source>
        <dbReference type="ARBA" id="ARBA00023235"/>
    </source>
</evidence>
<evidence type="ECO:0000256" key="1">
    <source>
        <dbReference type="ARBA" id="ARBA00004829"/>
    </source>
</evidence>
<feature type="region of interest" description="Disordered" evidence="4">
    <location>
        <begin position="16"/>
        <end position="42"/>
    </location>
</feature>